<evidence type="ECO:0000313" key="7">
    <source>
        <dbReference type="Proteomes" id="UP001595615"/>
    </source>
</evidence>
<dbReference type="InterPro" id="IPR001647">
    <property type="entry name" value="HTH_TetR"/>
</dbReference>
<evidence type="ECO:0000256" key="1">
    <source>
        <dbReference type="ARBA" id="ARBA00023015"/>
    </source>
</evidence>
<keyword evidence="1" id="KW-0805">Transcription regulation</keyword>
<sequence>MSAKRSRLGRDERRLRILDAAAELFHVQGYATTSVDAIGTLAGVSGPAVYRHFQSKQELLLELLDLAVAKALGDGEPPTDDDPARQLAVMVRSIVVHALAERALIGLLYAVHDRGDDTDRQKLGRIRATVVERWSEALRAARPELPPAEAATYVEAAMSVVAGIARRDASPAPDLYVRLILGLLHA</sequence>
<dbReference type="Gene3D" id="1.10.357.10">
    <property type="entry name" value="Tetracycline Repressor, domain 2"/>
    <property type="match status" value="1"/>
</dbReference>
<dbReference type="PROSITE" id="PS50977">
    <property type="entry name" value="HTH_TETR_2"/>
    <property type="match status" value="1"/>
</dbReference>
<evidence type="ECO:0000256" key="4">
    <source>
        <dbReference type="PROSITE-ProRule" id="PRU00335"/>
    </source>
</evidence>
<dbReference type="Gene3D" id="1.10.10.60">
    <property type="entry name" value="Homeodomain-like"/>
    <property type="match status" value="1"/>
</dbReference>
<dbReference type="PANTHER" id="PTHR30055">
    <property type="entry name" value="HTH-TYPE TRANSCRIPTIONAL REGULATOR RUTR"/>
    <property type="match status" value="1"/>
</dbReference>
<proteinExistence type="predicted"/>
<dbReference type="InterPro" id="IPR050109">
    <property type="entry name" value="HTH-type_TetR-like_transc_reg"/>
</dbReference>
<dbReference type="SUPFAM" id="SSF46689">
    <property type="entry name" value="Homeodomain-like"/>
    <property type="match status" value="1"/>
</dbReference>
<dbReference type="Proteomes" id="UP001595615">
    <property type="component" value="Unassembled WGS sequence"/>
</dbReference>
<accession>A0ABV7XA24</accession>
<dbReference type="PRINTS" id="PR00455">
    <property type="entry name" value="HTHTETR"/>
</dbReference>
<name>A0ABV7XA24_9SPHN</name>
<evidence type="ECO:0000259" key="5">
    <source>
        <dbReference type="PROSITE" id="PS50977"/>
    </source>
</evidence>
<gene>
    <name evidence="6" type="ORF">ACFOMD_08205</name>
</gene>
<feature type="domain" description="HTH tetR-type" evidence="5">
    <location>
        <begin position="11"/>
        <end position="71"/>
    </location>
</feature>
<dbReference type="PANTHER" id="PTHR30055:SF234">
    <property type="entry name" value="HTH-TYPE TRANSCRIPTIONAL REGULATOR BETI"/>
    <property type="match status" value="1"/>
</dbReference>
<keyword evidence="7" id="KW-1185">Reference proteome</keyword>
<reference evidence="7" key="1">
    <citation type="journal article" date="2019" name="Int. J. Syst. Evol. Microbiol.">
        <title>The Global Catalogue of Microorganisms (GCM) 10K type strain sequencing project: providing services to taxonomists for standard genome sequencing and annotation.</title>
        <authorList>
            <consortium name="The Broad Institute Genomics Platform"/>
            <consortium name="The Broad Institute Genome Sequencing Center for Infectious Disease"/>
            <person name="Wu L."/>
            <person name="Ma J."/>
        </authorList>
    </citation>
    <scope>NUCLEOTIDE SEQUENCE [LARGE SCALE GENOMIC DNA]</scope>
    <source>
        <strain evidence="7">KCTC 42644</strain>
    </source>
</reference>
<evidence type="ECO:0000313" key="6">
    <source>
        <dbReference type="EMBL" id="MFC3712548.1"/>
    </source>
</evidence>
<dbReference type="RefSeq" id="WP_380859663.1">
    <property type="nucleotide sequence ID" value="NZ_JBHRXV010000005.1"/>
</dbReference>
<evidence type="ECO:0000256" key="3">
    <source>
        <dbReference type="ARBA" id="ARBA00023163"/>
    </source>
</evidence>
<feature type="DNA-binding region" description="H-T-H motif" evidence="4">
    <location>
        <begin position="34"/>
        <end position="53"/>
    </location>
</feature>
<comment type="caution">
    <text evidence="6">The sequence shown here is derived from an EMBL/GenBank/DDBJ whole genome shotgun (WGS) entry which is preliminary data.</text>
</comment>
<dbReference type="Pfam" id="PF00440">
    <property type="entry name" value="TetR_N"/>
    <property type="match status" value="1"/>
</dbReference>
<dbReference type="InterPro" id="IPR009057">
    <property type="entry name" value="Homeodomain-like_sf"/>
</dbReference>
<evidence type="ECO:0000256" key="2">
    <source>
        <dbReference type="ARBA" id="ARBA00023125"/>
    </source>
</evidence>
<keyword evidence="3" id="KW-0804">Transcription</keyword>
<protein>
    <submittedName>
        <fullName evidence="6">TetR/AcrR family transcriptional regulator</fullName>
    </submittedName>
</protein>
<dbReference type="InterPro" id="IPR023772">
    <property type="entry name" value="DNA-bd_HTH_TetR-type_CS"/>
</dbReference>
<dbReference type="PROSITE" id="PS01081">
    <property type="entry name" value="HTH_TETR_1"/>
    <property type="match status" value="1"/>
</dbReference>
<keyword evidence="2 4" id="KW-0238">DNA-binding</keyword>
<organism evidence="6 7">
    <name type="scientific">Sphingoaurantiacus capsulatus</name>
    <dbReference type="NCBI Taxonomy" id="1771310"/>
    <lineage>
        <taxon>Bacteria</taxon>
        <taxon>Pseudomonadati</taxon>
        <taxon>Pseudomonadota</taxon>
        <taxon>Alphaproteobacteria</taxon>
        <taxon>Sphingomonadales</taxon>
        <taxon>Sphingosinicellaceae</taxon>
        <taxon>Sphingoaurantiacus</taxon>
    </lineage>
</organism>
<dbReference type="EMBL" id="JBHRXV010000005">
    <property type="protein sequence ID" value="MFC3712548.1"/>
    <property type="molecule type" value="Genomic_DNA"/>
</dbReference>